<dbReference type="InterPro" id="IPR050640">
    <property type="entry name" value="Bact_2-comp_sensor_kinase"/>
</dbReference>
<evidence type="ECO:0000256" key="3">
    <source>
        <dbReference type="SAM" id="Coils"/>
    </source>
</evidence>
<dbReference type="AlphaFoldDB" id="A0A2S2DPW7"/>
<evidence type="ECO:0000256" key="1">
    <source>
        <dbReference type="ARBA" id="ARBA00000085"/>
    </source>
</evidence>
<reference evidence="6 7" key="1">
    <citation type="submission" date="2018-05" db="EMBL/GenBank/DDBJ databases">
        <title>Complete genome sequence of Massilia oculi sp. nov. CCUG 43427T (=DSM 26321T), the type strain of M. oculi, and comparison with genome sequences of other Massilia strains.</title>
        <authorList>
            <person name="Zhu B."/>
        </authorList>
    </citation>
    <scope>NUCLEOTIDE SEQUENCE [LARGE SCALE GENOMIC DNA]</scope>
    <source>
        <strain evidence="6 7">CCUG 43427</strain>
    </source>
</reference>
<dbReference type="InterPro" id="IPR003594">
    <property type="entry name" value="HATPase_dom"/>
</dbReference>
<dbReference type="InterPro" id="IPR010559">
    <property type="entry name" value="Sig_transdc_His_kin_internal"/>
</dbReference>
<feature type="domain" description="Histidine kinase" evidence="5">
    <location>
        <begin position="267"/>
        <end position="361"/>
    </location>
</feature>
<feature type="coiled-coil region" evidence="3">
    <location>
        <begin position="138"/>
        <end position="179"/>
    </location>
</feature>
<feature type="transmembrane region" description="Helical" evidence="4">
    <location>
        <begin position="81"/>
        <end position="102"/>
    </location>
</feature>
<keyword evidence="4" id="KW-0812">Transmembrane</keyword>
<dbReference type="PANTHER" id="PTHR34220">
    <property type="entry name" value="SENSOR HISTIDINE KINASE YPDA"/>
    <property type="match status" value="1"/>
</dbReference>
<dbReference type="SUPFAM" id="SSF55874">
    <property type="entry name" value="ATPase domain of HSP90 chaperone/DNA topoisomerase II/histidine kinase"/>
    <property type="match status" value="1"/>
</dbReference>
<proteinExistence type="predicted"/>
<dbReference type="InterPro" id="IPR036890">
    <property type="entry name" value="HATPase_C_sf"/>
</dbReference>
<dbReference type="Pfam" id="PF02518">
    <property type="entry name" value="HATPase_c"/>
    <property type="match status" value="1"/>
</dbReference>
<feature type="transmembrane region" description="Helical" evidence="4">
    <location>
        <begin position="122"/>
        <end position="141"/>
    </location>
</feature>
<comment type="catalytic activity">
    <reaction evidence="1">
        <text>ATP + protein L-histidine = ADP + protein N-phospho-L-histidine.</text>
        <dbReference type="EC" id="2.7.13.3"/>
    </reaction>
</comment>
<dbReference type="GO" id="GO:0000155">
    <property type="term" value="F:phosphorelay sensor kinase activity"/>
    <property type="evidence" value="ECO:0007669"/>
    <property type="project" value="InterPro"/>
</dbReference>
<keyword evidence="3" id="KW-0175">Coiled coil</keyword>
<evidence type="ECO:0000313" key="7">
    <source>
        <dbReference type="Proteomes" id="UP000245820"/>
    </source>
</evidence>
<keyword evidence="6" id="KW-0418">Kinase</keyword>
<dbReference type="InterPro" id="IPR004358">
    <property type="entry name" value="Sig_transdc_His_kin-like_C"/>
</dbReference>
<dbReference type="GO" id="GO:0016020">
    <property type="term" value="C:membrane"/>
    <property type="evidence" value="ECO:0007669"/>
    <property type="project" value="InterPro"/>
</dbReference>
<evidence type="ECO:0000313" key="6">
    <source>
        <dbReference type="EMBL" id="AWL07425.1"/>
    </source>
</evidence>
<dbReference type="EC" id="2.7.13.3" evidence="2"/>
<dbReference type="InterPro" id="IPR005467">
    <property type="entry name" value="His_kinase_dom"/>
</dbReference>
<keyword evidence="4" id="KW-1133">Transmembrane helix</keyword>
<evidence type="ECO:0000256" key="4">
    <source>
        <dbReference type="SAM" id="Phobius"/>
    </source>
</evidence>
<feature type="transmembrane region" description="Helical" evidence="4">
    <location>
        <begin position="48"/>
        <end position="69"/>
    </location>
</feature>
<evidence type="ECO:0000256" key="2">
    <source>
        <dbReference type="ARBA" id="ARBA00012438"/>
    </source>
</evidence>
<gene>
    <name evidence="6" type="ORF">DIR46_25345</name>
</gene>
<dbReference type="PANTHER" id="PTHR34220:SF9">
    <property type="entry name" value="SIGNAL TRANSDUCTION HISTIDINE KINASE INTERNAL REGION DOMAIN-CONTAINING PROTEIN"/>
    <property type="match status" value="1"/>
</dbReference>
<keyword evidence="7" id="KW-1185">Reference proteome</keyword>
<evidence type="ECO:0000259" key="5">
    <source>
        <dbReference type="PROSITE" id="PS50109"/>
    </source>
</evidence>
<protein>
    <recommendedName>
        <fullName evidence="2">histidine kinase</fullName>
        <ecNumber evidence="2">2.7.13.3</ecNumber>
    </recommendedName>
</protein>
<organism evidence="6 7">
    <name type="scientific">Massilia oculi</name>
    <dbReference type="NCBI Taxonomy" id="945844"/>
    <lineage>
        <taxon>Bacteria</taxon>
        <taxon>Pseudomonadati</taxon>
        <taxon>Pseudomonadota</taxon>
        <taxon>Betaproteobacteria</taxon>
        <taxon>Burkholderiales</taxon>
        <taxon>Oxalobacteraceae</taxon>
        <taxon>Telluria group</taxon>
        <taxon>Massilia</taxon>
    </lineage>
</organism>
<dbReference type="PROSITE" id="PS50109">
    <property type="entry name" value="HIS_KIN"/>
    <property type="match status" value="1"/>
</dbReference>
<dbReference type="EMBL" id="CP029343">
    <property type="protein sequence ID" value="AWL07425.1"/>
    <property type="molecule type" value="Genomic_DNA"/>
</dbReference>
<dbReference type="Gene3D" id="3.30.565.10">
    <property type="entry name" value="Histidine kinase-like ATPase, C-terminal domain"/>
    <property type="match status" value="1"/>
</dbReference>
<keyword evidence="6" id="KW-0808">Transferase</keyword>
<dbReference type="SMART" id="SM00387">
    <property type="entry name" value="HATPase_c"/>
    <property type="match status" value="1"/>
</dbReference>
<dbReference type="Pfam" id="PF06580">
    <property type="entry name" value="His_kinase"/>
    <property type="match status" value="1"/>
</dbReference>
<keyword evidence="4" id="KW-0472">Membrane</keyword>
<feature type="transmembrane region" description="Helical" evidence="4">
    <location>
        <begin position="20"/>
        <end position="42"/>
    </location>
</feature>
<accession>A0A2S2DPW7</accession>
<dbReference type="PRINTS" id="PR00344">
    <property type="entry name" value="BCTRLSENSOR"/>
</dbReference>
<dbReference type="RefSeq" id="WP_109347712.1">
    <property type="nucleotide sequence ID" value="NZ_CP029343.1"/>
</dbReference>
<sequence>MSSPIQSLLPASRSRLRRLLADLPLSIAVSAVLAIFISLVSGQFLENFLVSILIGIVAFTIVNGGRLLWWDRPHWGVREWAPFLALAVAAAPVAHFTGLRAGGMLLGIRTPTLAEYPTQGRLSMILFTMIGTMMMVVLVMYRERVRRIEEEHAAARLRAEIIERQALQAQLRLLQAQIEPHMLFNTLANLQGLIAIDPDRAGEMLDQLIQYLRATLSVSRGETTTLEQEFAAMQAYLGLMGVRMGERLAYRLDLPPELKTARLPTMLLQPLVENAIVHGLEPKVDGGEVVVKASAAGDSLVIDVCDTGLGLGQVHGRRGGGVGVSTTRERLEALYGERATMSLTQAPPQGTLARLTLPLETAA</sequence>
<dbReference type="Proteomes" id="UP000245820">
    <property type="component" value="Chromosome"/>
</dbReference>
<dbReference type="KEGG" id="mtim:DIR46_25345"/>
<name>A0A2S2DPW7_9BURK</name>